<dbReference type="AlphaFoldDB" id="A0A0F8ZC07"/>
<dbReference type="PANTHER" id="PTHR21197">
    <property type="entry name" value="UDP-GALACTOPYRANOSE MUTASE"/>
    <property type="match status" value="1"/>
</dbReference>
<sequence>TGSIDSFYNYRFGQLPYRGLTFEWVDPIDAMVINYTDDRPYIREVNYSYLTGSKTIRETPCDLTHFAMPLMYPVPWGEEMYAKYKAIKTDVIFAGRLGSYKYIDMNKTIENAIKLWSEIQ</sequence>
<comment type="caution">
    <text evidence="2">The sequence shown here is derived from an EMBL/GenBank/DDBJ whole genome shotgun (WGS) entry which is preliminary data.</text>
</comment>
<dbReference type="EMBL" id="LAZR01061228">
    <property type="protein sequence ID" value="KKK64009.1"/>
    <property type="molecule type" value="Genomic_DNA"/>
</dbReference>
<dbReference type="GO" id="GO:0008767">
    <property type="term" value="F:UDP-galactopyranose mutase activity"/>
    <property type="evidence" value="ECO:0007669"/>
    <property type="project" value="InterPro"/>
</dbReference>
<protein>
    <recommendedName>
        <fullName evidence="1">UDP-galactopyranose mutase C-terminal domain-containing protein</fullName>
    </recommendedName>
</protein>
<gene>
    <name evidence="2" type="ORF">LCGC14_2988530</name>
</gene>
<reference evidence="2" key="1">
    <citation type="journal article" date="2015" name="Nature">
        <title>Complex archaea that bridge the gap between prokaryotes and eukaryotes.</title>
        <authorList>
            <person name="Spang A."/>
            <person name="Saw J.H."/>
            <person name="Jorgensen S.L."/>
            <person name="Zaremba-Niedzwiedzka K."/>
            <person name="Martijn J."/>
            <person name="Lind A.E."/>
            <person name="van Eijk R."/>
            <person name="Schleper C."/>
            <person name="Guy L."/>
            <person name="Ettema T.J."/>
        </authorList>
    </citation>
    <scope>NUCLEOTIDE SEQUENCE</scope>
</reference>
<dbReference type="InterPro" id="IPR015899">
    <property type="entry name" value="UDP-GalPyranose_mutase_C"/>
</dbReference>
<feature type="domain" description="UDP-galactopyranose mutase C-terminal" evidence="1">
    <location>
        <begin position="1"/>
        <end position="102"/>
    </location>
</feature>
<proteinExistence type="predicted"/>
<evidence type="ECO:0000259" key="1">
    <source>
        <dbReference type="Pfam" id="PF03275"/>
    </source>
</evidence>
<dbReference type="GO" id="GO:0050660">
    <property type="term" value="F:flavin adenine dinucleotide binding"/>
    <property type="evidence" value="ECO:0007669"/>
    <property type="project" value="TreeGrafter"/>
</dbReference>
<dbReference type="Gene3D" id="3.40.50.720">
    <property type="entry name" value="NAD(P)-binding Rossmann-like Domain"/>
    <property type="match status" value="1"/>
</dbReference>
<evidence type="ECO:0000313" key="2">
    <source>
        <dbReference type="EMBL" id="KKK64009.1"/>
    </source>
</evidence>
<organism evidence="2">
    <name type="scientific">marine sediment metagenome</name>
    <dbReference type="NCBI Taxonomy" id="412755"/>
    <lineage>
        <taxon>unclassified sequences</taxon>
        <taxon>metagenomes</taxon>
        <taxon>ecological metagenomes</taxon>
    </lineage>
</organism>
<feature type="non-terminal residue" evidence="2">
    <location>
        <position position="1"/>
    </location>
</feature>
<dbReference type="PANTHER" id="PTHR21197:SF0">
    <property type="entry name" value="UDP-GALACTOPYRANOSE MUTASE"/>
    <property type="match status" value="1"/>
</dbReference>
<dbReference type="Pfam" id="PF03275">
    <property type="entry name" value="GLF"/>
    <property type="match status" value="1"/>
</dbReference>
<accession>A0A0F8ZC07</accession>
<dbReference type="GO" id="GO:0005829">
    <property type="term" value="C:cytosol"/>
    <property type="evidence" value="ECO:0007669"/>
    <property type="project" value="TreeGrafter"/>
</dbReference>
<name>A0A0F8ZC07_9ZZZZ</name>